<feature type="binding site" evidence="6">
    <location>
        <position position="32"/>
    </location>
    <ligand>
        <name>molybdate</name>
        <dbReference type="ChEBI" id="CHEBI:36264"/>
    </ligand>
</feature>
<feature type="signal peptide" evidence="7">
    <location>
        <begin position="1"/>
        <end position="23"/>
    </location>
</feature>
<evidence type="ECO:0000256" key="4">
    <source>
        <dbReference type="ARBA" id="ARBA00022729"/>
    </source>
</evidence>
<keyword evidence="4 7" id="KW-0732">Signal</keyword>
<dbReference type="InterPro" id="IPR005950">
    <property type="entry name" value="ModA"/>
</dbReference>
<evidence type="ECO:0000256" key="3">
    <source>
        <dbReference type="ARBA" id="ARBA00022723"/>
    </source>
</evidence>
<comment type="subunit">
    <text evidence="5">The complex is composed of two ATP-binding proteins (ModC), two transmembrane proteins (ModB) and a solute-binding protein (ModA).</text>
</comment>
<proteinExistence type="inferred from homology"/>
<dbReference type="GO" id="GO:0015689">
    <property type="term" value="P:molybdate ion transport"/>
    <property type="evidence" value="ECO:0007669"/>
    <property type="project" value="InterPro"/>
</dbReference>
<evidence type="ECO:0000256" key="7">
    <source>
        <dbReference type="SAM" id="SignalP"/>
    </source>
</evidence>
<sequence length="252" mass="27542">MKFVAKTLVLAALTIGVNQIANADITIYAAASMTNAINDINKLYTEQYKIKVKTSYAASSTLAKQIEQGAGADIFISADTAWMDYLSKKNKIIGGTYKNILGNSLVLITPKSKPITTPIRMEKSFNMGGAFTGKWCTGNTSSVPVGKYAKQAMTNLGWWDTLKPRLVETEDVRAALNFVNRGECQLGVVYATDAAVAKNVQIIGVFPLTTHTPIVYPIAMVKKNAEAQRYYQFLQSAPAKAIYKKYGFNGLQ</sequence>
<keyword evidence="2 6" id="KW-0500">Molybdenum</keyword>
<feature type="chain" id="PRO_5026721662" evidence="7">
    <location>
        <begin position="24"/>
        <end position="252"/>
    </location>
</feature>
<organism evidence="8">
    <name type="scientific">Faucicola osloensis</name>
    <name type="common">Moraxella osloensis</name>
    <dbReference type="NCBI Taxonomy" id="34062"/>
    <lineage>
        <taxon>Bacteria</taxon>
        <taxon>Pseudomonadati</taxon>
        <taxon>Pseudomonadota</taxon>
        <taxon>Gammaproteobacteria</taxon>
        <taxon>Moraxellales</taxon>
        <taxon>Moraxellaceae</taxon>
        <taxon>Faucicola</taxon>
    </lineage>
</organism>
<dbReference type="PANTHER" id="PTHR30632:SF17">
    <property type="entry name" value="MOLYBDATE-BINDING PROTEIN MODA"/>
    <property type="match status" value="1"/>
</dbReference>
<dbReference type="CDD" id="cd13536">
    <property type="entry name" value="PBP2_EcModA"/>
    <property type="match status" value="1"/>
</dbReference>
<name>A0A6P1KK71_FAUOS</name>
<comment type="similarity">
    <text evidence="1">Belongs to the bacterial solute-binding protein ModA family.</text>
</comment>
<dbReference type="GO" id="GO:0046872">
    <property type="term" value="F:metal ion binding"/>
    <property type="evidence" value="ECO:0007669"/>
    <property type="project" value="UniProtKB-KW"/>
</dbReference>
<feature type="binding site" evidence="6">
    <location>
        <position position="190"/>
    </location>
    <ligand>
        <name>molybdate</name>
        <dbReference type="ChEBI" id="CHEBI:36264"/>
    </ligand>
</feature>
<feature type="binding site" evidence="6">
    <location>
        <position position="172"/>
    </location>
    <ligand>
        <name>molybdate</name>
        <dbReference type="ChEBI" id="CHEBI:36264"/>
    </ligand>
</feature>
<dbReference type="InterPro" id="IPR050682">
    <property type="entry name" value="ModA/WtpA"/>
</dbReference>
<dbReference type="PIRSF" id="PIRSF004846">
    <property type="entry name" value="ModA"/>
    <property type="match status" value="1"/>
</dbReference>
<dbReference type="EMBL" id="CP047226">
    <property type="protein sequence ID" value="QHG10367.1"/>
    <property type="molecule type" value="Genomic_DNA"/>
</dbReference>
<dbReference type="PANTHER" id="PTHR30632">
    <property type="entry name" value="MOLYBDATE-BINDING PERIPLASMIC PROTEIN"/>
    <property type="match status" value="1"/>
</dbReference>
<dbReference type="AlphaFoldDB" id="A0A6P1KK71"/>
<dbReference type="FunFam" id="3.40.190.10:FF:000035">
    <property type="entry name" value="Molybdate ABC transporter substrate-binding protein"/>
    <property type="match status" value="1"/>
</dbReference>
<dbReference type="GO" id="GO:0030973">
    <property type="term" value="F:molybdate ion binding"/>
    <property type="evidence" value="ECO:0007669"/>
    <property type="project" value="TreeGrafter"/>
</dbReference>
<dbReference type="Pfam" id="PF13531">
    <property type="entry name" value="SBP_bac_11"/>
    <property type="match status" value="1"/>
</dbReference>
<evidence type="ECO:0000256" key="1">
    <source>
        <dbReference type="ARBA" id="ARBA00009175"/>
    </source>
</evidence>
<evidence type="ECO:0000256" key="6">
    <source>
        <dbReference type="PIRSR" id="PIRSR004846-1"/>
    </source>
</evidence>
<dbReference type="GO" id="GO:1901359">
    <property type="term" value="F:tungstate binding"/>
    <property type="evidence" value="ECO:0007669"/>
    <property type="project" value="UniProtKB-ARBA"/>
</dbReference>
<feature type="binding site" evidence="6">
    <location>
        <position position="59"/>
    </location>
    <ligand>
        <name>molybdate</name>
        <dbReference type="ChEBI" id="CHEBI:36264"/>
    </ligand>
</feature>
<dbReference type="Gene3D" id="3.40.190.10">
    <property type="entry name" value="Periplasmic binding protein-like II"/>
    <property type="match status" value="2"/>
</dbReference>
<evidence type="ECO:0000256" key="5">
    <source>
        <dbReference type="ARBA" id="ARBA00062515"/>
    </source>
</evidence>
<accession>A0A6P1KK71</accession>
<dbReference type="GO" id="GO:0030288">
    <property type="term" value="C:outer membrane-bounded periplasmic space"/>
    <property type="evidence" value="ECO:0007669"/>
    <property type="project" value="TreeGrafter"/>
</dbReference>
<gene>
    <name evidence="8" type="primary">modA</name>
    <name evidence="8" type="ORF">GSF12_11085</name>
</gene>
<keyword evidence="3 6" id="KW-0479">Metal-binding</keyword>
<protein>
    <submittedName>
        <fullName evidence="8">Molybdate ABC transporter substrate-binding protein</fullName>
    </submittedName>
</protein>
<dbReference type="SUPFAM" id="SSF53850">
    <property type="entry name" value="Periplasmic binding protein-like II"/>
    <property type="match status" value="1"/>
</dbReference>
<evidence type="ECO:0000313" key="8">
    <source>
        <dbReference type="EMBL" id="QHG10367.1"/>
    </source>
</evidence>
<reference evidence="8" key="1">
    <citation type="journal article" date="2020" name="Microbiol. Resour. Announc.">
        <title>Complete Genome Sequence of Moraxella osloensis Strain YV1, Isolated from an Australian Wastewater Treatment Plant.</title>
        <authorList>
            <person name="Batinovic S."/>
            <person name="Rice D.T.F."/>
            <person name="Seviour R.J."/>
            <person name="Petrovski S."/>
        </authorList>
    </citation>
    <scope>NUCLEOTIDE SEQUENCE</scope>
    <source>
        <strain evidence="8">YV1</strain>
    </source>
</reference>
<evidence type="ECO:0000256" key="2">
    <source>
        <dbReference type="ARBA" id="ARBA00022505"/>
    </source>
</evidence>
<dbReference type="NCBIfam" id="TIGR01256">
    <property type="entry name" value="modA"/>
    <property type="match status" value="1"/>
</dbReference>